<keyword evidence="1" id="KW-0472">Membrane</keyword>
<proteinExistence type="predicted"/>
<dbReference type="EMBL" id="JAGFBM010000001">
    <property type="protein sequence ID" value="MBO3083344.1"/>
    <property type="molecule type" value="Genomic_DNA"/>
</dbReference>
<evidence type="ECO:0000313" key="2">
    <source>
        <dbReference type="EMBL" id="MBO3083344.1"/>
    </source>
</evidence>
<evidence type="ECO:0000256" key="1">
    <source>
        <dbReference type="SAM" id="Phobius"/>
    </source>
</evidence>
<feature type="transmembrane region" description="Helical" evidence="1">
    <location>
        <begin position="93"/>
        <end position="112"/>
    </location>
</feature>
<name>A0ABS3SDE6_9CELL</name>
<reference evidence="2 3" key="1">
    <citation type="submission" date="2021-03" db="EMBL/GenBank/DDBJ databases">
        <title>novel species in genus Cellulomonas.</title>
        <authorList>
            <person name="Zhang G."/>
        </authorList>
    </citation>
    <scope>NUCLEOTIDE SEQUENCE [LARGE SCALE GENOMIC DNA]</scope>
    <source>
        <strain evidence="3">zg-ZUI188</strain>
    </source>
</reference>
<dbReference type="Proteomes" id="UP000678317">
    <property type="component" value="Unassembled WGS sequence"/>
</dbReference>
<protein>
    <submittedName>
        <fullName evidence="2">Uncharacterized protein</fullName>
    </submittedName>
</protein>
<evidence type="ECO:0000313" key="3">
    <source>
        <dbReference type="Proteomes" id="UP000678317"/>
    </source>
</evidence>
<dbReference type="RefSeq" id="WP_208288281.1">
    <property type="nucleotide sequence ID" value="NZ_CP074404.1"/>
</dbReference>
<gene>
    <name evidence="2" type="ORF">J4035_01725</name>
</gene>
<keyword evidence="1" id="KW-0812">Transmembrane</keyword>
<feature type="transmembrane region" description="Helical" evidence="1">
    <location>
        <begin position="119"/>
        <end position="139"/>
    </location>
</feature>
<sequence length="249" mass="26881">MTAVARTRRIQPGSRIRWIDVERAAFHAHRPVFDALPPPRRRIGTGEWAAMAGATIVVVFFWLASIVGYAVLYNGYRFGATTPDYERMIPVSGVLYLGALVYLIGAALVWVFGGRVPTYMNTVTAFTTGILGALAAFSIVQHGRAEGVENWAVWATVVAGVALVGFVVGTMFQLGSRRRVKEGPEAERRRAGIESLSPEERVAIRADLDAAIGELAERGLIDQAAAAAARDAELGFLAETMRAAGHAQR</sequence>
<organism evidence="2 3">
    <name type="scientific">Cellulomonas fengjieae</name>
    <dbReference type="NCBI Taxonomy" id="2819978"/>
    <lineage>
        <taxon>Bacteria</taxon>
        <taxon>Bacillati</taxon>
        <taxon>Actinomycetota</taxon>
        <taxon>Actinomycetes</taxon>
        <taxon>Micrococcales</taxon>
        <taxon>Cellulomonadaceae</taxon>
        <taxon>Cellulomonas</taxon>
    </lineage>
</organism>
<keyword evidence="1" id="KW-1133">Transmembrane helix</keyword>
<comment type="caution">
    <text evidence="2">The sequence shown here is derived from an EMBL/GenBank/DDBJ whole genome shotgun (WGS) entry which is preliminary data.</text>
</comment>
<feature type="transmembrane region" description="Helical" evidence="1">
    <location>
        <begin position="151"/>
        <end position="172"/>
    </location>
</feature>
<keyword evidence="3" id="KW-1185">Reference proteome</keyword>
<feature type="transmembrane region" description="Helical" evidence="1">
    <location>
        <begin position="48"/>
        <end position="73"/>
    </location>
</feature>
<accession>A0ABS3SDE6</accession>